<protein>
    <recommendedName>
        <fullName evidence="3">Polyketide cyclase/dehydrase/lipid transport protein</fullName>
    </recommendedName>
</protein>
<evidence type="ECO:0000313" key="2">
    <source>
        <dbReference type="Proteomes" id="UP001519295"/>
    </source>
</evidence>
<name>A0ABS4W4L0_9PSEU</name>
<proteinExistence type="predicted"/>
<sequence>MTGHAALTVLDAGTPLTFGLDDLMRYHGPGFPGGVAHGFTAMRRAWPLLDPAGAPERREIRVETAFRGPGGRDAIELVTRAATEDRFVVTADLERPERGTTLERYVFRFHHRDRTVTVQIREGFVTDEFIALGRATDRTADQDARLVLLKQEMADRLLARPPEEVYDVVDGS</sequence>
<dbReference type="RefSeq" id="WP_210034689.1">
    <property type="nucleotide sequence ID" value="NZ_JAGINU010000001.1"/>
</dbReference>
<accession>A0ABS4W4L0</accession>
<dbReference type="Proteomes" id="UP001519295">
    <property type="component" value="Unassembled WGS sequence"/>
</dbReference>
<keyword evidence="2" id="KW-1185">Reference proteome</keyword>
<gene>
    <name evidence="1" type="ORF">JOF36_006739</name>
</gene>
<organism evidence="1 2">
    <name type="scientific">Pseudonocardia parietis</name>
    <dbReference type="NCBI Taxonomy" id="570936"/>
    <lineage>
        <taxon>Bacteria</taxon>
        <taxon>Bacillati</taxon>
        <taxon>Actinomycetota</taxon>
        <taxon>Actinomycetes</taxon>
        <taxon>Pseudonocardiales</taxon>
        <taxon>Pseudonocardiaceae</taxon>
        <taxon>Pseudonocardia</taxon>
    </lineage>
</organism>
<dbReference type="EMBL" id="JAGINU010000001">
    <property type="protein sequence ID" value="MBP2371043.1"/>
    <property type="molecule type" value="Genomic_DNA"/>
</dbReference>
<evidence type="ECO:0000313" key="1">
    <source>
        <dbReference type="EMBL" id="MBP2371043.1"/>
    </source>
</evidence>
<reference evidence="1 2" key="1">
    <citation type="submission" date="2021-03" db="EMBL/GenBank/DDBJ databases">
        <title>Sequencing the genomes of 1000 actinobacteria strains.</title>
        <authorList>
            <person name="Klenk H.-P."/>
        </authorList>
    </citation>
    <scope>NUCLEOTIDE SEQUENCE [LARGE SCALE GENOMIC DNA]</scope>
    <source>
        <strain evidence="1 2">DSM 45256</strain>
    </source>
</reference>
<comment type="caution">
    <text evidence="1">The sequence shown here is derived from an EMBL/GenBank/DDBJ whole genome shotgun (WGS) entry which is preliminary data.</text>
</comment>
<evidence type="ECO:0008006" key="3">
    <source>
        <dbReference type="Google" id="ProtNLM"/>
    </source>
</evidence>